<sequence length="106" mass="11397">MVNGSLVVFFSTKFFFATLEENFVTSGLGSIHGHAPRALTLQAHAPSALDFESSYAVAPPALAPALALVLDLVPVLQKAPTVPQALPVEFFVPNPYKIWLSVRHVV</sequence>
<dbReference type="HOGENOM" id="CLU_2225821_0_0_1"/>
<dbReference type="InParanoid" id="E9I140"/>
<proteinExistence type="predicted"/>
<dbReference type="KEGG" id="dpx:DAPPUDRAFT_120364"/>
<organism evidence="1 2">
    <name type="scientific">Daphnia pulex</name>
    <name type="common">Water flea</name>
    <dbReference type="NCBI Taxonomy" id="6669"/>
    <lineage>
        <taxon>Eukaryota</taxon>
        <taxon>Metazoa</taxon>
        <taxon>Ecdysozoa</taxon>
        <taxon>Arthropoda</taxon>
        <taxon>Crustacea</taxon>
        <taxon>Branchiopoda</taxon>
        <taxon>Diplostraca</taxon>
        <taxon>Cladocera</taxon>
        <taxon>Anomopoda</taxon>
        <taxon>Daphniidae</taxon>
        <taxon>Daphnia</taxon>
    </lineage>
</organism>
<keyword evidence="2" id="KW-1185">Reference proteome</keyword>
<accession>E9I140</accession>
<dbReference type="AlphaFoldDB" id="E9I140"/>
<dbReference type="Proteomes" id="UP000000305">
    <property type="component" value="Unassembled WGS sequence"/>
</dbReference>
<gene>
    <name evidence="1" type="ORF">DAPPUDRAFT_120364</name>
</gene>
<evidence type="ECO:0000313" key="1">
    <source>
        <dbReference type="EMBL" id="EFX62290.1"/>
    </source>
</evidence>
<dbReference type="EMBL" id="GL733703">
    <property type="protein sequence ID" value="EFX62290.1"/>
    <property type="molecule type" value="Genomic_DNA"/>
</dbReference>
<reference evidence="1 2" key="1">
    <citation type="journal article" date="2011" name="Science">
        <title>The ecoresponsive genome of Daphnia pulex.</title>
        <authorList>
            <person name="Colbourne J.K."/>
            <person name="Pfrender M.E."/>
            <person name="Gilbert D."/>
            <person name="Thomas W.K."/>
            <person name="Tucker A."/>
            <person name="Oakley T.H."/>
            <person name="Tokishita S."/>
            <person name="Aerts A."/>
            <person name="Arnold G.J."/>
            <person name="Basu M.K."/>
            <person name="Bauer D.J."/>
            <person name="Caceres C.E."/>
            <person name="Carmel L."/>
            <person name="Casola C."/>
            <person name="Choi J.H."/>
            <person name="Detter J.C."/>
            <person name="Dong Q."/>
            <person name="Dusheyko S."/>
            <person name="Eads B.D."/>
            <person name="Frohlich T."/>
            <person name="Geiler-Samerotte K.A."/>
            <person name="Gerlach D."/>
            <person name="Hatcher P."/>
            <person name="Jogdeo S."/>
            <person name="Krijgsveld J."/>
            <person name="Kriventseva E.V."/>
            <person name="Kultz D."/>
            <person name="Laforsch C."/>
            <person name="Lindquist E."/>
            <person name="Lopez J."/>
            <person name="Manak J.R."/>
            <person name="Muller J."/>
            <person name="Pangilinan J."/>
            <person name="Patwardhan R.P."/>
            <person name="Pitluck S."/>
            <person name="Pritham E.J."/>
            <person name="Rechtsteiner A."/>
            <person name="Rho M."/>
            <person name="Rogozin I.B."/>
            <person name="Sakarya O."/>
            <person name="Salamov A."/>
            <person name="Schaack S."/>
            <person name="Shapiro H."/>
            <person name="Shiga Y."/>
            <person name="Skalitzky C."/>
            <person name="Smith Z."/>
            <person name="Souvorov A."/>
            <person name="Sung W."/>
            <person name="Tang Z."/>
            <person name="Tsuchiya D."/>
            <person name="Tu H."/>
            <person name="Vos H."/>
            <person name="Wang M."/>
            <person name="Wolf Y.I."/>
            <person name="Yamagata H."/>
            <person name="Yamada T."/>
            <person name="Ye Y."/>
            <person name="Shaw J.R."/>
            <person name="Andrews J."/>
            <person name="Crease T.J."/>
            <person name="Tang H."/>
            <person name="Lucas S.M."/>
            <person name="Robertson H.M."/>
            <person name="Bork P."/>
            <person name="Koonin E.V."/>
            <person name="Zdobnov E.M."/>
            <person name="Grigoriev I.V."/>
            <person name="Lynch M."/>
            <person name="Boore J.L."/>
        </authorList>
    </citation>
    <scope>NUCLEOTIDE SEQUENCE [LARGE SCALE GENOMIC DNA]</scope>
</reference>
<evidence type="ECO:0000313" key="2">
    <source>
        <dbReference type="Proteomes" id="UP000000305"/>
    </source>
</evidence>
<protein>
    <submittedName>
        <fullName evidence="1">Uncharacterized protein</fullName>
    </submittedName>
</protein>
<name>E9I140_DAPPU</name>